<proteinExistence type="predicted"/>
<comment type="caution">
    <text evidence="1">The sequence shown here is derived from an EMBL/GenBank/DDBJ whole genome shotgun (WGS) entry which is preliminary data.</text>
</comment>
<protein>
    <submittedName>
        <fullName evidence="1">Uncharacterized protein</fullName>
    </submittedName>
</protein>
<accession>A0A6A4RVB9</accession>
<dbReference type="Proteomes" id="UP000438429">
    <property type="component" value="Unassembled WGS sequence"/>
</dbReference>
<reference evidence="1 2" key="1">
    <citation type="submission" date="2019-06" db="EMBL/GenBank/DDBJ databases">
        <title>Draft genomes of female and male turbot (Scophthalmus maximus).</title>
        <authorList>
            <person name="Xu H."/>
            <person name="Xu X.-W."/>
            <person name="Shao C."/>
            <person name="Chen S."/>
        </authorList>
    </citation>
    <scope>NUCLEOTIDE SEQUENCE [LARGE SCALE GENOMIC DNA]</scope>
    <source>
        <strain evidence="1">Ysfricsl-2016a</strain>
        <tissue evidence="1">Blood</tissue>
    </source>
</reference>
<sequence>MATCCSPLDATTEQCLRKHTYLRRNTSRALITVCREENSADVYHCMIHKLPPCHQDSHNTYEILQRSGRLFRYVGVNEVRPQPPLMVDPRRSHTFWDEDFEGRDAGDAASVRLLNPRSSPWHLFACL</sequence>
<gene>
    <name evidence="1" type="ORF">F2P81_024993</name>
</gene>
<dbReference type="EMBL" id="VEVO01000023">
    <property type="protein sequence ID" value="KAF0023012.1"/>
    <property type="molecule type" value="Genomic_DNA"/>
</dbReference>
<organism evidence="1 2">
    <name type="scientific">Scophthalmus maximus</name>
    <name type="common">Turbot</name>
    <name type="synonym">Psetta maxima</name>
    <dbReference type="NCBI Taxonomy" id="52904"/>
    <lineage>
        <taxon>Eukaryota</taxon>
        <taxon>Metazoa</taxon>
        <taxon>Chordata</taxon>
        <taxon>Craniata</taxon>
        <taxon>Vertebrata</taxon>
        <taxon>Euteleostomi</taxon>
        <taxon>Actinopterygii</taxon>
        <taxon>Neopterygii</taxon>
        <taxon>Teleostei</taxon>
        <taxon>Neoteleostei</taxon>
        <taxon>Acanthomorphata</taxon>
        <taxon>Carangaria</taxon>
        <taxon>Pleuronectiformes</taxon>
        <taxon>Pleuronectoidei</taxon>
        <taxon>Scophthalmidae</taxon>
        <taxon>Scophthalmus</taxon>
    </lineage>
</organism>
<name>A0A6A4RVB9_SCOMX</name>
<evidence type="ECO:0000313" key="2">
    <source>
        <dbReference type="Proteomes" id="UP000438429"/>
    </source>
</evidence>
<dbReference type="AlphaFoldDB" id="A0A6A4RVB9"/>
<evidence type="ECO:0000313" key="1">
    <source>
        <dbReference type="EMBL" id="KAF0023012.1"/>
    </source>
</evidence>